<evidence type="ECO:0000313" key="3">
    <source>
        <dbReference type="Proteomes" id="UP000190961"/>
    </source>
</evidence>
<accession>A0A1T5MDA9</accession>
<sequence length="296" mass="33099">MKTALLLVCMMLCAVAIQAQTHTEKITKEFTFEKKDVANALMIANINGNIQVEGYTGDKILVEVTKTITAKTQERLEKGKQEIKLGVIDLVDTIILYSEGECNTFGRTSENNRSKNKKSWRYNWNNNCKECHAEYDWKLDFVVKVPAHVNVDVSTINNGNVVVQGITGIVMANNINGSIKLQNLVREAEASTINGNLDVEYAANPKKDCRFYSLNGDINAWFQKGLAANLSFESFNGNFYTNIDKLQSLPAQIEKSQKGEGIRFKVNGNRYQAGTGGILLDFETFNGNVYLKEKTN</sequence>
<dbReference type="STRING" id="688867.SAMN05660236_4976"/>
<keyword evidence="3" id="KW-1185">Reference proteome</keyword>
<evidence type="ECO:0008006" key="4">
    <source>
        <dbReference type="Google" id="ProtNLM"/>
    </source>
</evidence>
<dbReference type="Proteomes" id="UP000190961">
    <property type="component" value="Unassembled WGS sequence"/>
</dbReference>
<reference evidence="2 3" key="1">
    <citation type="submission" date="2017-02" db="EMBL/GenBank/DDBJ databases">
        <authorList>
            <person name="Peterson S.W."/>
        </authorList>
    </citation>
    <scope>NUCLEOTIDE SEQUENCE [LARGE SCALE GENOMIC DNA]</scope>
    <source>
        <strain evidence="2 3">DSM 25262</strain>
    </source>
</reference>
<dbReference type="AlphaFoldDB" id="A0A1T5MDA9"/>
<name>A0A1T5MDA9_9BACT</name>
<evidence type="ECO:0000313" key="2">
    <source>
        <dbReference type="EMBL" id="SKC85849.1"/>
    </source>
</evidence>
<dbReference type="OrthoDB" id="937739at2"/>
<feature type="chain" id="PRO_5012798245" description="Adhesin domain-containing protein" evidence="1">
    <location>
        <begin position="20"/>
        <end position="296"/>
    </location>
</feature>
<organism evidence="2 3">
    <name type="scientific">Ohtaekwangia koreensis</name>
    <dbReference type="NCBI Taxonomy" id="688867"/>
    <lineage>
        <taxon>Bacteria</taxon>
        <taxon>Pseudomonadati</taxon>
        <taxon>Bacteroidota</taxon>
        <taxon>Cytophagia</taxon>
        <taxon>Cytophagales</taxon>
        <taxon>Fulvivirgaceae</taxon>
        <taxon>Ohtaekwangia</taxon>
    </lineage>
</organism>
<evidence type="ECO:0000256" key="1">
    <source>
        <dbReference type="SAM" id="SignalP"/>
    </source>
</evidence>
<dbReference type="RefSeq" id="WP_143785926.1">
    <property type="nucleotide sequence ID" value="NZ_FUZU01000004.1"/>
</dbReference>
<keyword evidence="1" id="KW-0732">Signal</keyword>
<feature type="signal peptide" evidence="1">
    <location>
        <begin position="1"/>
        <end position="19"/>
    </location>
</feature>
<dbReference type="EMBL" id="FUZU01000004">
    <property type="protein sequence ID" value="SKC85849.1"/>
    <property type="molecule type" value="Genomic_DNA"/>
</dbReference>
<proteinExistence type="predicted"/>
<protein>
    <recommendedName>
        <fullName evidence="4">Adhesin domain-containing protein</fullName>
    </recommendedName>
</protein>
<gene>
    <name evidence="2" type="ORF">SAMN05660236_4976</name>
</gene>